<reference evidence="2" key="1">
    <citation type="submission" date="2019-04" db="EMBL/GenBank/DDBJ databases">
        <title>Evolution of Biomass-Degrading Anaerobic Consortia Revealed by Metagenomics.</title>
        <authorList>
            <person name="Peng X."/>
        </authorList>
    </citation>
    <scope>NUCLEOTIDE SEQUENCE</scope>
    <source>
        <strain evidence="2">SIG240</strain>
    </source>
</reference>
<dbReference type="GO" id="GO:0006629">
    <property type="term" value="P:lipid metabolic process"/>
    <property type="evidence" value="ECO:0007669"/>
    <property type="project" value="InterPro"/>
</dbReference>
<dbReference type="InterPro" id="IPR029058">
    <property type="entry name" value="AB_hydrolase_fold"/>
</dbReference>
<dbReference type="InterPro" id="IPR002921">
    <property type="entry name" value="Fungal_lipase-type"/>
</dbReference>
<dbReference type="SUPFAM" id="SSF53474">
    <property type="entry name" value="alpha/beta-Hydrolases"/>
    <property type="match status" value="1"/>
</dbReference>
<dbReference type="AlphaFoldDB" id="A0A927WTH7"/>
<dbReference type="PANTHER" id="PTHR45856:SF24">
    <property type="entry name" value="FUNGAL LIPASE-LIKE DOMAIN-CONTAINING PROTEIN"/>
    <property type="match status" value="1"/>
</dbReference>
<comment type="caution">
    <text evidence="2">The sequence shown here is derived from an EMBL/GenBank/DDBJ whole genome shotgun (WGS) entry which is preliminary data.</text>
</comment>
<dbReference type="PANTHER" id="PTHR45856">
    <property type="entry name" value="ALPHA/BETA-HYDROLASES SUPERFAMILY PROTEIN"/>
    <property type="match status" value="1"/>
</dbReference>
<dbReference type="Proteomes" id="UP000761380">
    <property type="component" value="Unassembled WGS sequence"/>
</dbReference>
<name>A0A927WTH7_SELRU</name>
<dbReference type="InterPro" id="IPR051218">
    <property type="entry name" value="Sec_MonoDiacylglyc_Lipase"/>
</dbReference>
<evidence type="ECO:0000259" key="1">
    <source>
        <dbReference type="Pfam" id="PF01764"/>
    </source>
</evidence>
<dbReference type="EMBL" id="SVBY01000025">
    <property type="protein sequence ID" value="MBE6092463.1"/>
    <property type="molecule type" value="Genomic_DNA"/>
</dbReference>
<organism evidence="2 3">
    <name type="scientific">Selenomonas ruminantium</name>
    <dbReference type="NCBI Taxonomy" id="971"/>
    <lineage>
        <taxon>Bacteria</taxon>
        <taxon>Bacillati</taxon>
        <taxon>Bacillota</taxon>
        <taxon>Negativicutes</taxon>
        <taxon>Selenomonadales</taxon>
        <taxon>Selenomonadaceae</taxon>
        <taxon>Selenomonas</taxon>
    </lineage>
</organism>
<dbReference type="Gene3D" id="3.40.50.1820">
    <property type="entry name" value="alpha/beta hydrolase"/>
    <property type="match status" value="1"/>
</dbReference>
<sequence length="443" mass="49160">MYMRGGGSMWWRKLLILPLLFLLLFSRGEAKEIDREELNFATALISMSSYSAELNLLAREWLQDFGWVIDSHEYATALADGRVHIMARQFSNGEQIYVLAFPGTERKQDAIVDLRVTRVPFGGQTPAEFSAVAAAVENKSGANPLVHQGFNDYTQAALFSEPLPEFGSLTLGEVIARDLRTHPSYTLYLTGHSLGGAAATLAAARLADMGVSPQQLRVITFGAPAVGNTAFARAYEKRMQLTRITMEGDPVKAALQSLSGGYVQFGEKVVWSSHLGRFPHDMTLYLDEALRHYQDSHGEDEQPLLVTGKAQQTNGLVYAAPFQFELGDRLNGDKSYMKRVVQGILKSAYQPLIFGQEGEDPFEAARKQGAKFILVERFQGKRIKNEEENYRLTLEEEIYDGAGNLLTFQSYSTTAENLTPIEAVGYLTMKADAERSIQLTGSK</sequence>
<evidence type="ECO:0000313" key="2">
    <source>
        <dbReference type="EMBL" id="MBE6092463.1"/>
    </source>
</evidence>
<evidence type="ECO:0000313" key="3">
    <source>
        <dbReference type="Proteomes" id="UP000761380"/>
    </source>
</evidence>
<dbReference type="Pfam" id="PF01764">
    <property type="entry name" value="Lipase_3"/>
    <property type="match status" value="1"/>
</dbReference>
<accession>A0A927WTH7</accession>
<proteinExistence type="predicted"/>
<feature type="domain" description="Fungal lipase-type" evidence="1">
    <location>
        <begin position="98"/>
        <end position="251"/>
    </location>
</feature>
<gene>
    <name evidence="2" type="ORF">E7201_04740</name>
</gene>
<protein>
    <submittedName>
        <fullName evidence="2">Lipase family protein</fullName>
    </submittedName>
</protein>